<name>A0ABT0G4W7_9ACTN</name>
<protein>
    <recommendedName>
        <fullName evidence="4">Lipase family protein</fullName>
    </recommendedName>
</protein>
<comment type="caution">
    <text evidence="2">The sequence shown here is derived from an EMBL/GenBank/DDBJ whole genome shotgun (WGS) entry which is preliminary data.</text>
</comment>
<proteinExistence type="predicted"/>
<accession>A0ABT0G4W7</accession>
<dbReference type="SUPFAM" id="SSF53474">
    <property type="entry name" value="alpha/beta-Hydrolases"/>
    <property type="match status" value="1"/>
</dbReference>
<dbReference type="InterPro" id="IPR029058">
    <property type="entry name" value="AB_hydrolase_fold"/>
</dbReference>
<organism evidence="2 3">
    <name type="scientific">Actinomadura luzonensis</name>
    <dbReference type="NCBI Taxonomy" id="2805427"/>
    <lineage>
        <taxon>Bacteria</taxon>
        <taxon>Bacillati</taxon>
        <taxon>Actinomycetota</taxon>
        <taxon>Actinomycetes</taxon>
        <taxon>Streptosporangiales</taxon>
        <taxon>Thermomonosporaceae</taxon>
        <taxon>Actinomadura</taxon>
    </lineage>
</organism>
<dbReference type="Proteomes" id="UP001317259">
    <property type="component" value="Unassembled WGS sequence"/>
</dbReference>
<feature type="transmembrane region" description="Helical" evidence="1">
    <location>
        <begin position="175"/>
        <end position="198"/>
    </location>
</feature>
<dbReference type="EMBL" id="JAKRKC020000002">
    <property type="protein sequence ID" value="MCK2219151.1"/>
    <property type="molecule type" value="Genomic_DNA"/>
</dbReference>
<keyword evidence="3" id="KW-1185">Reference proteome</keyword>
<sequence length="403" mass="42957">MFLLAAIGVLAVLDRPRRGAGPIERRALGGLAGWVALMLAAGTANVLSLGLLFWTAAYLGEPGALAEPAPLAAKLYLDDAVWWTAALVPLLALGALAVAGLLWRARRAEAARLAPRLAHYYGQRNARTVAGVWALAAITDRAGLVLGVLTGVGVAGFAAATAIHLSGLFPPVGGIAGVLSSAGSWALVAVVVALALIGRRTYGDTRLRRTVGILWDISTFWPRAVHPLGPPCYAERVVPELVARVGRLARTEHDQVILSGHSQGSVIAAAVVLQLRPELRRRVALLTHGAPLRRLYAAFFPAWFGTDGLAGVRAAVPWYNLYRLSDPIGGPVFRHVDPFGPAGKGAAGDPVDRFCWDPRRPAPGEPLPEARWHSDYWLEPSYDVAFDKLVRVKTRGMTAPVKI</sequence>
<evidence type="ECO:0000313" key="3">
    <source>
        <dbReference type="Proteomes" id="UP001317259"/>
    </source>
</evidence>
<evidence type="ECO:0000256" key="1">
    <source>
        <dbReference type="SAM" id="Phobius"/>
    </source>
</evidence>
<keyword evidence="1" id="KW-0812">Transmembrane</keyword>
<feature type="transmembrane region" description="Helical" evidence="1">
    <location>
        <begin position="80"/>
        <end position="103"/>
    </location>
</feature>
<gene>
    <name evidence="2" type="ORF">MF672_035940</name>
</gene>
<keyword evidence="1" id="KW-1133">Transmembrane helix</keyword>
<feature type="transmembrane region" description="Helical" evidence="1">
    <location>
        <begin position="144"/>
        <end position="169"/>
    </location>
</feature>
<evidence type="ECO:0008006" key="4">
    <source>
        <dbReference type="Google" id="ProtNLM"/>
    </source>
</evidence>
<feature type="transmembrane region" description="Helical" evidence="1">
    <location>
        <begin position="27"/>
        <end position="60"/>
    </location>
</feature>
<keyword evidence="1" id="KW-0472">Membrane</keyword>
<dbReference type="RefSeq" id="WP_247815591.1">
    <property type="nucleotide sequence ID" value="NZ_JAKRKC020000002.1"/>
</dbReference>
<dbReference type="Gene3D" id="3.40.50.1820">
    <property type="entry name" value="alpha/beta hydrolase"/>
    <property type="match status" value="1"/>
</dbReference>
<reference evidence="2 3" key="1">
    <citation type="submission" date="2022-04" db="EMBL/GenBank/DDBJ databases">
        <title>Genome draft of Actinomadura sp. ATCC 31491.</title>
        <authorList>
            <person name="Shi X."/>
            <person name="Du Y."/>
        </authorList>
    </citation>
    <scope>NUCLEOTIDE SEQUENCE [LARGE SCALE GENOMIC DNA]</scope>
    <source>
        <strain evidence="2 3">ATCC 31491</strain>
    </source>
</reference>
<evidence type="ECO:0000313" key="2">
    <source>
        <dbReference type="EMBL" id="MCK2219151.1"/>
    </source>
</evidence>